<name>A0A1Q8EMF3_9PSED</name>
<protein>
    <submittedName>
        <fullName evidence="2">Uncharacterized protein</fullName>
    </submittedName>
</protein>
<dbReference type="AlphaFoldDB" id="A0A1Q8EMF3"/>
<gene>
    <name evidence="2" type="ORF">BTN82_19440</name>
</gene>
<proteinExistence type="predicted"/>
<keyword evidence="1" id="KW-0732">Signal</keyword>
<dbReference type="RefSeq" id="WP_075120728.1">
    <property type="nucleotide sequence ID" value="NZ_MSCT01000018.1"/>
</dbReference>
<accession>A0A1Q8EMF3</accession>
<dbReference type="OrthoDB" id="6901916at2"/>
<reference evidence="2 3" key="1">
    <citation type="submission" date="2016-12" db="EMBL/GenBank/DDBJ databases">
        <authorList>
            <person name="Song W.-J."/>
            <person name="Kurnit D.M."/>
        </authorList>
    </citation>
    <scope>NUCLEOTIDE SEQUENCE [LARGE SCALE GENOMIC DNA]</scope>
    <source>
        <strain evidence="2 3">PCL1601</strain>
    </source>
</reference>
<organism evidence="2 3">
    <name type="scientific">Pseudomonas chlororaphis</name>
    <dbReference type="NCBI Taxonomy" id="587753"/>
    <lineage>
        <taxon>Bacteria</taxon>
        <taxon>Pseudomonadati</taxon>
        <taxon>Pseudomonadota</taxon>
        <taxon>Gammaproteobacteria</taxon>
        <taxon>Pseudomonadales</taxon>
        <taxon>Pseudomonadaceae</taxon>
        <taxon>Pseudomonas</taxon>
    </lineage>
</organism>
<evidence type="ECO:0000256" key="1">
    <source>
        <dbReference type="SAM" id="SignalP"/>
    </source>
</evidence>
<feature type="chain" id="PRO_5012480484" evidence="1">
    <location>
        <begin position="22"/>
        <end position="119"/>
    </location>
</feature>
<comment type="caution">
    <text evidence="2">The sequence shown here is derived from an EMBL/GenBank/DDBJ whole genome shotgun (WGS) entry which is preliminary data.</text>
</comment>
<evidence type="ECO:0000313" key="2">
    <source>
        <dbReference type="EMBL" id="OLF52947.1"/>
    </source>
</evidence>
<evidence type="ECO:0000313" key="3">
    <source>
        <dbReference type="Proteomes" id="UP000185578"/>
    </source>
</evidence>
<feature type="signal peptide" evidence="1">
    <location>
        <begin position="1"/>
        <end position="21"/>
    </location>
</feature>
<dbReference type="Proteomes" id="UP000185578">
    <property type="component" value="Unassembled WGS sequence"/>
</dbReference>
<dbReference type="EMBL" id="MSCT01000018">
    <property type="protein sequence ID" value="OLF52947.1"/>
    <property type="molecule type" value="Genomic_DNA"/>
</dbReference>
<sequence length="119" mass="12797">MLLKKLTTVSVGVLLFFKAMANDKESYSCDLACIKSDPDQPSSEDPGYKILTGYRADDYFVFDAAAIGPASQNSAIFGAHLEPGKLQSLLDPLLNDSYVFSAALERLPASLASVSEKNT</sequence>